<organism evidence="1 2">
    <name type="scientific">Vogesella fluminis</name>
    <dbReference type="NCBI Taxonomy" id="1069161"/>
    <lineage>
        <taxon>Bacteria</taxon>
        <taxon>Pseudomonadati</taxon>
        <taxon>Pseudomonadota</taxon>
        <taxon>Betaproteobacteria</taxon>
        <taxon>Neisseriales</taxon>
        <taxon>Chromobacteriaceae</taxon>
        <taxon>Vogesella</taxon>
    </lineage>
</organism>
<name>A0ABQ3HAV6_9NEIS</name>
<sequence>MPAQAISVNGNLQIANDTASGQGTVTAGAILAKGGGQASIYAPASTTQANTNIGPTQTFQGTTSSQQANGTAQGQFNFAFQLPQNLSVAPAGQAASQAVSLINPQIGLTACIATAGTYPMRP</sequence>
<protein>
    <submittedName>
        <fullName evidence="1">Uncharacterized protein</fullName>
    </submittedName>
</protein>
<evidence type="ECO:0000313" key="1">
    <source>
        <dbReference type="EMBL" id="GHD79417.1"/>
    </source>
</evidence>
<reference evidence="2" key="1">
    <citation type="journal article" date="2019" name="Int. J. Syst. Evol. Microbiol.">
        <title>The Global Catalogue of Microorganisms (GCM) 10K type strain sequencing project: providing services to taxonomists for standard genome sequencing and annotation.</title>
        <authorList>
            <consortium name="The Broad Institute Genomics Platform"/>
            <consortium name="The Broad Institute Genome Sequencing Center for Infectious Disease"/>
            <person name="Wu L."/>
            <person name="Ma J."/>
        </authorList>
    </citation>
    <scope>NUCLEOTIDE SEQUENCE [LARGE SCALE GENOMIC DNA]</scope>
    <source>
        <strain evidence="2">KCTC 23713</strain>
    </source>
</reference>
<evidence type="ECO:0000313" key="2">
    <source>
        <dbReference type="Proteomes" id="UP000662678"/>
    </source>
</evidence>
<keyword evidence="2" id="KW-1185">Reference proteome</keyword>
<comment type="caution">
    <text evidence="1">The sequence shown here is derived from an EMBL/GenBank/DDBJ whole genome shotgun (WGS) entry which is preliminary data.</text>
</comment>
<dbReference type="Proteomes" id="UP000662678">
    <property type="component" value="Unassembled WGS sequence"/>
</dbReference>
<gene>
    <name evidence="1" type="ORF">GCM10011419_22830</name>
</gene>
<accession>A0ABQ3HAV6</accession>
<dbReference type="EMBL" id="BMYP01000030">
    <property type="protein sequence ID" value="GHD79417.1"/>
    <property type="molecule type" value="Genomic_DNA"/>
</dbReference>
<proteinExistence type="predicted"/>